<proteinExistence type="predicted"/>
<name>A0A4R8LZZ0_9BACT</name>
<dbReference type="PANTHER" id="PTHR33376">
    <property type="match status" value="1"/>
</dbReference>
<sequence>MHNLFKRVILALLVICVVAGVASAGPKYKWSFAQPWTRPVADKGYQLFCEKVKEYTNGDIEITFHSNGLLGTHDESLHGVRDGSIEIATLSPYVNLVPGGMMNWMPWTVSTFDEARIAYAYPDGILFKVMQVAWNEVGVQMLFSCGQGAYGLGNNQRPLKHPDDLKNLKMRVSSSLASVRCLGNMGSGTGMTMETIPWAEVYNALARGVVDGCWSMWPSLVEERHAEVLKHYTHGLLNWDANNVVINKELWDSLDPKYQEAIYKAGAEAEQYLNDLYEAEEQNYINKLKADYPNLTITTLTEEERAVWREKANMAAIWEELCDPWLDKHWPGQKMGEKIRAELDAVRVQAAAKKK</sequence>
<accession>A0A4R8LZZ0</accession>
<dbReference type="InterPro" id="IPR038404">
    <property type="entry name" value="TRAP_DctP_sf"/>
</dbReference>
<dbReference type="EMBL" id="SORI01000027">
    <property type="protein sequence ID" value="TDY54536.1"/>
    <property type="molecule type" value="Genomic_DNA"/>
</dbReference>
<evidence type="ECO:0000313" key="3">
    <source>
        <dbReference type="Proteomes" id="UP000295066"/>
    </source>
</evidence>
<dbReference type="OrthoDB" id="9769667at2"/>
<gene>
    <name evidence="2" type="ORF">C8D99_12714</name>
</gene>
<dbReference type="Gene3D" id="3.40.190.170">
    <property type="entry name" value="Bacterial extracellular solute-binding protein, family 7"/>
    <property type="match status" value="1"/>
</dbReference>
<comment type="caution">
    <text evidence="2">The sequence shown here is derived from an EMBL/GenBank/DDBJ whole genome shotgun (WGS) entry which is preliminary data.</text>
</comment>
<dbReference type="PANTHER" id="PTHR33376:SF5">
    <property type="entry name" value="EXTRACYTOPLASMIC SOLUTE RECEPTOR PROTEIN"/>
    <property type="match status" value="1"/>
</dbReference>
<dbReference type="AlphaFoldDB" id="A0A4R8LZZ0"/>
<organism evidence="2 3">
    <name type="scientific">Aminivibrio pyruvatiphilus</name>
    <dbReference type="NCBI Taxonomy" id="1005740"/>
    <lineage>
        <taxon>Bacteria</taxon>
        <taxon>Thermotogati</taxon>
        <taxon>Synergistota</taxon>
        <taxon>Synergistia</taxon>
        <taxon>Synergistales</taxon>
        <taxon>Aminobacteriaceae</taxon>
        <taxon>Aminivibrio</taxon>
    </lineage>
</organism>
<dbReference type="Proteomes" id="UP000295066">
    <property type="component" value="Unassembled WGS sequence"/>
</dbReference>
<evidence type="ECO:0000313" key="2">
    <source>
        <dbReference type="EMBL" id="TDY54536.1"/>
    </source>
</evidence>
<evidence type="ECO:0000256" key="1">
    <source>
        <dbReference type="ARBA" id="ARBA00022729"/>
    </source>
</evidence>
<keyword evidence="3" id="KW-1185">Reference proteome</keyword>
<dbReference type="GO" id="GO:0055085">
    <property type="term" value="P:transmembrane transport"/>
    <property type="evidence" value="ECO:0007669"/>
    <property type="project" value="InterPro"/>
</dbReference>
<dbReference type="InterPro" id="IPR018389">
    <property type="entry name" value="DctP_fam"/>
</dbReference>
<dbReference type="CDD" id="cd13603">
    <property type="entry name" value="PBP2_TRAP_Siap_TeaA_like"/>
    <property type="match status" value="1"/>
</dbReference>
<dbReference type="Pfam" id="PF03480">
    <property type="entry name" value="DctP"/>
    <property type="match status" value="1"/>
</dbReference>
<protein>
    <submittedName>
        <fullName evidence="2">TRAP-type C4-dicarboxylate transport system substrate-binding protein</fullName>
    </submittedName>
</protein>
<reference evidence="2 3" key="1">
    <citation type="submission" date="2019-03" db="EMBL/GenBank/DDBJ databases">
        <title>Genomic Encyclopedia of Type Strains, Phase IV (KMG-IV): sequencing the most valuable type-strain genomes for metagenomic binning, comparative biology and taxonomic classification.</title>
        <authorList>
            <person name="Goeker M."/>
        </authorList>
    </citation>
    <scope>NUCLEOTIDE SEQUENCE [LARGE SCALE GENOMIC DNA]</scope>
    <source>
        <strain evidence="2 3">DSM 25964</strain>
    </source>
</reference>
<keyword evidence="1" id="KW-0732">Signal</keyword>
<dbReference type="NCBIfam" id="NF037995">
    <property type="entry name" value="TRAP_S1"/>
    <property type="match status" value="1"/>
</dbReference>